<evidence type="ECO:0000256" key="10">
    <source>
        <dbReference type="PIRNR" id="PIRNR032582"/>
    </source>
</evidence>
<evidence type="ECO:0000256" key="3">
    <source>
        <dbReference type="ARBA" id="ARBA00022722"/>
    </source>
</evidence>
<sequence>MKRMDIIVAYDVNMESREGQARLRKVATICKNFGQRVQYSLFECRVTPAQLEELIYRLRKVIDEKRDSLRIYILHGGREGSLRVYGQDRYVDFDGPLIL</sequence>
<keyword evidence="12" id="KW-1185">Reference proteome</keyword>
<keyword evidence="5 9" id="KW-0255">Endonuclease</keyword>
<evidence type="ECO:0000256" key="6">
    <source>
        <dbReference type="ARBA" id="ARBA00022801"/>
    </source>
</evidence>
<keyword evidence="7 9" id="KW-0460">Magnesium</keyword>
<dbReference type="PANTHER" id="PTHR34405">
    <property type="entry name" value="CRISPR-ASSOCIATED ENDORIBONUCLEASE CAS2"/>
    <property type="match status" value="1"/>
</dbReference>
<evidence type="ECO:0000256" key="7">
    <source>
        <dbReference type="ARBA" id="ARBA00022842"/>
    </source>
</evidence>
<evidence type="ECO:0000256" key="2">
    <source>
        <dbReference type="ARBA" id="ARBA00009959"/>
    </source>
</evidence>
<dbReference type="InterPro" id="IPR019199">
    <property type="entry name" value="Virulence_VapD/CRISPR_Cas2"/>
</dbReference>
<dbReference type="InterPro" id="IPR021127">
    <property type="entry name" value="CRISPR_associated_Cas2"/>
</dbReference>
<name>A0A1M5CAA6_9FIRM</name>
<dbReference type="GO" id="GO:0043571">
    <property type="term" value="P:maintenance of CRISPR repeat elements"/>
    <property type="evidence" value="ECO:0007669"/>
    <property type="project" value="UniProtKB-UniRule"/>
</dbReference>
<dbReference type="NCBIfam" id="TIGR01573">
    <property type="entry name" value="cas2"/>
    <property type="match status" value="1"/>
</dbReference>
<dbReference type="EC" id="3.1.-.-" evidence="9"/>
<dbReference type="EMBL" id="FQUW01000035">
    <property type="protein sequence ID" value="SHF51665.1"/>
    <property type="molecule type" value="Genomic_DNA"/>
</dbReference>
<comment type="function">
    <text evidence="9">CRISPR (clustered regularly interspaced short palindromic repeat), is an adaptive immune system that provides protection against mobile genetic elements (viruses, transposable elements and conjugative plasmids). CRISPR clusters contain sequences complementary to antecedent mobile elements and target invading nucleic acids. CRISPR clusters are transcribed and processed into CRISPR RNA (crRNA). Functions as a ssRNA-specific endoribonuclease. Involved in the integration of spacer DNA into the CRISPR cassette.</text>
</comment>
<comment type="cofactor">
    <cofactor evidence="1 9">
        <name>Mg(2+)</name>
        <dbReference type="ChEBI" id="CHEBI:18420"/>
    </cofactor>
</comment>
<reference evidence="12" key="1">
    <citation type="submission" date="2016-11" db="EMBL/GenBank/DDBJ databases">
        <authorList>
            <person name="Varghese N."/>
            <person name="Submissions S."/>
        </authorList>
    </citation>
    <scope>NUCLEOTIDE SEQUENCE [LARGE SCALE GENOMIC DNA]</scope>
    <source>
        <strain evidence="12">DSM 11792</strain>
    </source>
</reference>
<evidence type="ECO:0000313" key="11">
    <source>
        <dbReference type="EMBL" id="SHF51665.1"/>
    </source>
</evidence>
<comment type="subunit">
    <text evidence="9">Homodimer, forms a heterotetramer with a Cas1 homodimer.</text>
</comment>
<gene>
    <name evidence="9" type="primary">cas2</name>
    <name evidence="11" type="ORF">SAMN02745218_02473</name>
</gene>
<dbReference type="GO" id="GO:0046872">
    <property type="term" value="F:metal ion binding"/>
    <property type="evidence" value="ECO:0007669"/>
    <property type="project" value="UniProtKB-UniRule"/>
</dbReference>
<feature type="binding site" evidence="9">
    <location>
        <position position="11"/>
    </location>
    <ligand>
        <name>Mg(2+)</name>
        <dbReference type="ChEBI" id="CHEBI:18420"/>
        <note>catalytic</note>
    </ligand>
</feature>
<dbReference type="Gene3D" id="3.30.70.240">
    <property type="match status" value="1"/>
</dbReference>
<dbReference type="OrthoDB" id="9798176at2"/>
<dbReference type="GO" id="GO:0016787">
    <property type="term" value="F:hydrolase activity"/>
    <property type="evidence" value="ECO:0007669"/>
    <property type="project" value="UniProtKB-KW"/>
</dbReference>
<organism evidence="11 12">
    <name type="scientific">Desulfofundulus australicus DSM 11792</name>
    <dbReference type="NCBI Taxonomy" id="1121425"/>
    <lineage>
        <taxon>Bacteria</taxon>
        <taxon>Bacillati</taxon>
        <taxon>Bacillota</taxon>
        <taxon>Clostridia</taxon>
        <taxon>Eubacteriales</taxon>
        <taxon>Peptococcaceae</taxon>
        <taxon>Desulfofundulus</taxon>
    </lineage>
</organism>
<protein>
    <recommendedName>
        <fullName evidence="9">CRISPR-associated endoribonuclease Cas2</fullName>
        <ecNumber evidence="9">3.1.-.-</ecNumber>
    </recommendedName>
</protein>
<evidence type="ECO:0000256" key="8">
    <source>
        <dbReference type="ARBA" id="ARBA00023118"/>
    </source>
</evidence>
<dbReference type="HAMAP" id="MF_01471">
    <property type="entry name" value="Cas2"/>
    <property type="match status" value="1"/>
</dbReference>
<dbReference type="Proteomes" id="UP000184196">
    <property type="component" value="Unassembled WGS sequence"/>
</dbReference>
<dbReference type="PANTHER" id="PTHR34405:SF3">
    <property type="entry name" value="CRISPR-ASSOCIATED ENDORIBONUCLEASE CAS2 3"/>
    <property type="match status" value="1"/>
</dbReference>
<evidence type="ECO:0000313" key="12">
    <source>
        <dbReference type="Proteomes" id="UP000184196"/>
    </source>
</evidence>
<accession>A0A1M5CAA6</accession>
<keyword evidence="3 9" id="KW-0540">Nuclease</keyword>
<evidence type="ECO:0000256" key="5">
    <source>
        <dbReference type="ARBA" id="ARBA00022759"/>
    </source>
</evidence>
<dbReference type="CDD" id="cd09725">
    <property type="entry name" value="Cas2_I_II_III"/>
    <property type="match status" value="1"/>
</dbReference>
<dbReference type="PIRSF" id="PIRSF032582">
    <property type="entry name" value="Cas2"/>
    <property type="match status" value="1"/>
</dbReference>
<keyword evidence="4 9" id="KW-0479">Metal-binding</keyword>
<proteinExistence type="inferred from homology"/>
<keyword evidence="6 9" id="KW-0378">Hydrolase</keyword>
<dbReference type="SUPFAM" id="SSF143430">
    <property type="entry name" value="TTP0101/SSO1404-like"/>
    <property type="match status" value="1"/>
</dbReference>
<dbReference type="GO" id="GO:0004521">
    <property type="term" value="F:RNA endonuclease activity"/>
    <property type="evidence" value="ECO:0007669"/>
    <property type="project" value="UniProtKB-UniRule"/>
</dbReference>
<dbReference type="GO" id="GO:0051607">
    <property type="term" value="P:defense response to virus"/>
    <property type="evidence" value="ECO:0007669"/>
    <property type="project" value="UniProtKB-UniRule"/>
</dbReference>
<evidence type="ECO:0000256" key="4">
    <source>
        <dbReference type="ARBA" id="ARBA00022723"/>
    </source>
</evidence>
<comment type="similarity">
    <text evidence="2 9 10">Belongs to the CRISPR-associated endoribonuclease Cas2 protein family.</text>
</comment>
<keyword evidence="8 9" id="KW-0051">Antiviral defense</keyword>
<evidence type="ECO:0000256" key="9">
    <source>
        <dbReference type="HAMAP-Rule" id="MF_01471"/>
    </source>
</evidence>
<evidence type="ECO:0000256" key="1">
    <source>
        <dbReference type="ARBA" id="ARBA00001946"/>
    </source>
</evidence>
<dbReference type="AlphaFoldDB" id="A0A1M5CAA6"/>
<dbReference type="Pfam" id="PF09827">
    <property type="entry name" value="CRISPR_Cas2"/>
    <property type="match status" value="1"/>
</dbReference>